<keyword evidence="3 8" id="KW-0853">WD repeat</keyword>
<keyword evidence="6" id="KW-0206">Cytoskeleton</keyword>
<evidence type="ECO:0000313" key="13">
    <source>
        <dbReference type="Proteomes" id="UP000243217"/>
    </source>
</evidence>
<dbReference type="GO" id="GO:0005930">
    <property type="term" value="C:axoneme"/>
    <property type="evidence" value="ECO:0007669"/>
    <property type="project" value="UniProtKB-SubCell"/>
</dbReference>
<evidence type="ECO:0000256" key="10">
    <source>
        <dbReference type="SAM" id="MobiDB-lite"/>
    </source>
</evidence>
<dbReference type="Proteomes" id="UP000243217">
    <property type="component" value="Unassembled WGS sequence"/>
</dbReference>
<evidence type="ECO:0000313" key="12">
    <source>
        <dbReference type="EMBL" id="OQS05147.1"/>
    </source>
</evidence>
<evidence type="ECO:0000256" key="2">
    <source>
        <dbReference type="ARBA" id="ARBA00022490"/>
    </source>
</evidence>
<organism evidence="12 13">
    <name type="scientific">Thraustotheca clavata</name>
    <dbReference type="NCBI Taxonomy" id="74557"/>
    <lineage>
        <taxon>Eukaryota</taxon>
        <taxon>Sar</taxon>
        <taxon>Stramenopiles</taxon>
        <taxon>Oomycota</taxon>
        <taxon>Saprolegniomycetes</taxon>
        <taxon>Saprolegniales</taxon>
        <taxon>Achlyaceae</taxon>
        <taxon>Thraustotheca</taxon>
    </lineage>
</organism>
<sequence>MESPDDNFFYDPNDLVRAQFHGEMPRDLFFFVAMRGLDTRRRNNLLYLEEHMLLTAAGNTTQLLDPYALQKTYLFGYSGGGIGAIAVHPRKTFFAVGEKGIKPHICIYTYPDVKLYRVLRNGTERGYSSLRFSEDGMKLASVGAAPDFLLTVWNWMGEQMILRCKAFGQEVFNVQFAPNDNGFLTTSGTGHIRFWKMASTFTGLKLQGDIGKFGKSELSDIEAFCVLPDKKVLSSTERGALLLWDGNFIKCEIVQGNRQRAHNGPINVIKYEPETKQIVTAGADGTIKWWHFQDIDQADVKEDETVALVEPKEVAHIITKSLHHTTTPADIRGLVRGLDHYLIQDGHGLIHRYDTETKLVTELMECHAGSISGVGTSPCEHVCATCGIDGAVTCWDYTTGASLYTSRFNTGATALAYAPKMHDVQGKTVAIAFQDGVIRILERGPTTWHRVHVFKPHNQPITCMAYSPDGRYFVSASQDNTAFIFQCPSLGKYEPVGFKTFASGQAIRHLSWRMDSKAILFTCLNGLVGEVELPSIYDEERTTYELDTELKTFTFRRTRKLTSSELSQMLSEPSTDKLTSYNLAPNPTGAVLGFGEVEVAPDSPALIQAAVYCCMSSSCFLVSVGGAHTGQLYKCLWGKTFPMDTLPDDPTGLIQSFTRSYSGNFLLCGNANGKVQIRASLSPFAFLNLELHDQASAGTSATALAFDDSFLVSGGSDGQLVVTRLQAQKILTTAENMTERNATKITEAKKVYQTAHDQLAAKNDVRQQGDGSEPTANLFMHNPIFAGALAYMQFIDGVSVTEAEELQGAVQLIEKAAEGTFGSVLSVDLSTEPQVNHKEAPDITNREAYTIQDAKLKLEADIRANSALAKKNRTRAIIAEMQDEFRRLQVLDSTHEPMARLEEHLWNIDPEYGTMLLANGDKQCEEVRKEMAYLFEQSELLLGKMRRKYVGNLAVELITLHGFQNGLYVQSFRTLRMSDELQDRLRLIHLDLQEAQKNQKARDDMRTVLDFVHKPKSDNQPDDGDRSKHSSTRSVEEVAQSTNEGAGPSSHRFEYRKLMRVQRKARIQAWESKKPREDADDPRDVAAIFFANTHMEDFKLKTSANYVVPEEQRVNAMKKRKQMALLEEKMYDITMNFNAKVLELRELKHRLVEQIQEDINLLESLEKKLKTEPFNPETKWALPNMTPLLDLNEWPEQRERVLDSHIEEYQKKGTITSAHMTTLEAVHHTGNRETIVVHPLLESKSMEQSTHYALSQLEEEENHIDMIKIKRQIELLKHKIVHAIQAFDEAIYRLRREKMKLDIALKKAEIKLMTRLGELVLLEQFESKENLLVSKLEKCKADKAQVVQELTECYDQLILKRKELEDWQTNEGAIQTDFINLVGQLHPSFALIQKIFKKRLKRIKKRNTDDMDEEEEEESEEEYNSDDDDDDNDSNEEEICPSGCDMALYEKVLALREKKADIDDAMSEITKSIDELKRSNDRQIQKQRQIDKELTVTEQDIQTFQTEKQMRFNELDVVVALSKLQLRCLETRQTPGLFILSYFLIHFIDGNADYLLPETVESSLIFNNSVIQRLSGRILSLQDENKALRQVFKDLHKQQSQLLRDKSRQNEVIAAVRDKCEQLQLLKFGQLIDIDVLDKACDTGNLNELKAKVRAKEIHNEKQCAQSKTEQQRLKLEILQATEDNTRLLTEIATLSERHFTLESELNQADVNNTLTDDSVQLEREMSERKKLVELVKLQSREIEALKQEVLMLRGRKGRVHATMQ</sequence>
<evidence type="ECO:0000256" key="7">
    <source>
        <dbReference type="ARBA" id="ARBA00023273"/>
    </source>
</evidence>
<dbReference type="InterPro" id="IPR036322">
    <property type="entry name" value="WD40_repeat_dom_sf"/>
</dbReference>
<keyword evidence="5 9" id="KW-0175">Coiled coil</keyword>
<dbReference type="Gene3D" id="2.130.10.10">
    <property type="entry name" value="YVTN repeat-like/Quinoprotein amine dehydrogenase"/>
    <property type="match status" value="3"/>
</dbReference>
<dbReference type="PROSITE" id="PS50082">
    <property type="entry name" value="WD_REPEATS_2"/>
    <property type="match status" value="3"/>
</dbReference>
<evidence type="ECO:0000256" key="4">
    <source>
        <dbReference type="ARBA" id="ARBA00022737"/>
    </source>
</evidence>
<dbReference type="InterPro" id="IPR015943">
    <property type="entry name" value="WD40/YVTN_repeat-like_dom_sf"/>
</dbReference>
<feature type="domain" description="EML-like first beta-propeller" evidence="11">
    <location>
        <begin position="82"/>
        <end position="303"/>
    </location>
</feature>
<feature type="compositionally biased region" description="Acidic residues" evidence="10">
    <location>
        <begin position="1410"/>
        <end position="1439"/>
    </location>
</feature>
<proteinExistence type="predicted"/>
<dbReference type="PANTHER" id="PTHR14885:SF3">
    <property type="entry name" value="CILIA- AND FLAGELLA-ASSOCIATED PROTEIN 44"/>
    <property type="match status" value="1"/>
</dbReference>
<feature type="repeat" description="WD" evidence="8">
    <location>
        <begin position="364"/>
        <end position="405"/>
    </location>
</feature>
<evidence type="ECO:0000256" key="8">
    <source>
        <dbReference type="PROSITE-ProRule" id="PRU00221"/>
    </source>
</evidence>
<keyword evidence="13" id="KW-1185">Reference proteome</keyword>
<evidence type="ECO:0000256" key="9">
    <source>
        <dbReference type="SAM" id="Coils"/>
    </source>
</evidence>
<dbReference type="PROSITE" id="PS50294">
    <property type="entry name" value="WD_REPEATS_REGION"/>
    <property type="match status" value="2"/>
</dbReference>
<feature type="region of interest" description="Disordered" evidence="10">
    <location>
        <begin position="1012"/>
        <end position="1055"/>
    </location>
</feature>
<name>A0A1W0A4F3_9STRA</name>
<dbReference type="STRING" id="74557.A0A1W0A4F3"/>
<evidence type="ECO:0000256" key="5">
    <source>
        <dbReference type="ARBA" id="ARBA00023054"/>
    </source>
</evidence>
<protein>
    <submittedName>
        <fullName evidence="12">Phytophthora infestans avirulence-associated protein 3.4F-A</fullName>
    </submittedName>
</protein>
<comment type="caution">
    <text evidence="12">The sequence shown here is derived from an EMBL/GenBank/DDBJ whole genome shotgun (WGS) entry which is preliminary data.</text>
</comment>
<dbReference type="EMBL" id="JNBS01000498">
    <property type="protein sequence ID" value="OQS05147.1"/>
    <property type="molecule type" value="Genomic_DNA"/>
</dbReference>
<evidence type="ECO:0000259" key="11">
    <source>
        <dbReference type="Pfam" id="PF23409"/>
    </source>
</evidence>
<feature type="repeat" description="WD" evidence="8">
    <location>
        <begin position="259"/>
        <end position="300"/>
    </location>
</feature>
<dbReference type="PANTHER" id="PTHR14885">
    <property type="entry name" value="CILIA- AND FLAGELLA-ASSOCIATED PROTEIN 43-RELATED"/>
    <property type="match status" value="1"/>
</dbReference>
<dbReference type="SMART" id="SM00320">
    <property type="entry name" value="WD40"/>
    <property type="match status" value="7"/>
</dbReference>
<feature type="coiled-coil region" evidence="9">
    <location>
        <begin position="1571"/>
        <end position="1598"/>
    </location>
</feature>
<evidence type="ECO:0000256" key="6">
    <source>
        <dbReference type="ARBA" id="ARBA00023212"/>
    </source>
</evidence>
<reference evidence="12 13" key="1">
    <citation type="journal article" date="2014" name="Genome Biol. Evol.">
        <title>The secreted proteins of Achlya hypogyna and Thraustotheca clavata identify the ancestral oomycete secretome and reveal gene acquisitions by horizontal gene transfer.</title>
        <authorList>
            <person name="Misner I."/>
            <person name="Blouin N."/>
            <person name="Leonard G."/>
            <person name="Richards T.A."/>
            <person name="Lane C.E."/>
        </authorList>
    </citation>
    <scope>NUCLEOTIDE SEQUENCE [LARGE SCALE GENOMIC DNA]</scope>
    <source>
        <strain evidence="12 13">ATCC 34112</strain>
    </source>
</reference>
<gene>
    <name evidence="12" type="ORF">THRCLA_20709</name>
</gene>
<keyword evidence="4" id="KW-0677">Repeat</keyword>
<keyword evidence="7" id="KW-0966">Cell projection</keyword>
<dbReference type="Pfam" id="PF00400">
    <property type="entry name" value="WD40"/>
    <property type="match status" value="2"/>
</dbReference>
<dbReference type="InterPro" id="IPR055439">
    <property type="entry name" value="Beta-prop_EML_1st"/>
</dbReference>
<dbReference type="Pfam" id="PF23409">
    <property type="entry name" value="Beta-prop_EML"/>
    <property type="match status" value="1"/>
</dbReference>
<dbReference type="InterPro" id="IPR001680">
    <property type="entry name" value="WD40_rpt"/>
</dbReference>
<feature type="region of interest" description="Disordered" evidence="10">
    <location>
        <begin position="1406"/>
        <end position="1440"/>
    </location>
</feature>
<feature type="compositionally biased region" description="Basic and acidic residues" evidence="10">
    <location>
        <begin position="1012"/>
        <end position="1028"/>
    </location>
</feature>
<accession>A0A1W0A4F3</accession>
<feature type="repeat" description="WD" evidence="8">
    <location>
        <begin position="454"/>
        <end position="486"/>
    </location>
</feature>
<comment type="subcellular location">
    <subcellularLocation>
        <location evidence="1">Cytoplasm</location>
        <location evidence="1">Cytoskeleton</location>
        <location evidence="1">Cilium axoneme</location>
    </subcellularLocation>
</comment>
<feature type="coiled-coil region" evidence="9">
    <location>
        <begin position="1466"/>
        <end position="1493"/>
    </location>
</feature>
<evidence type="ECO:0000256" key="3">
    <source>
        <dbReference type="ARBA" id="ARBA00022574"/>
    </source>
</evidence>
<evidence type="ECO:0000256" key="1">
    <source>
        <dbReference type="ARBA" id="ARBA00004430"/>
    </source>
</evidence>
<keyword evidence="2" id="KW-0963">Cytoplasm</keyword>
<dbReference type="OrthoDB" id="1935234at2759"/>
<dbReference type="SUPFAM" id="SSF50978">
    <property type="entry name" value="WD40 repeat-like"/>
    <property type="match status" value="3"/>
</dbReference>